<reference evidence="10 11" key="2">
    <citation type="submission" date="2018-06" db="EMBL/GenBank/DDBJ databases">
        <authorList>
            <person name="Zhirakovskaya E."/>
        </authorList>
    </citation>
    <scope>NUCLEOTIDE SEQUENCE [LARGE SCALE GENOMIC DNA]</scope>
    <source>
        <strain evidence="10 11">FBKL4.011</strain>
    </source>
</reference>
<feature type="transmembrane region" description="Helical" evidence="9">
    <location>
        <begin position="142"/>
        <end position="159"/>
    </location>
</feature>
<evidence type="ECO:0000256" key="4">
    <source>
        <dbReference type="ARBA" id="ARBA00022475"/>
    </source>
</evidence>
<dbReference type="OrthoDB" id="9805749at2"/>
<keyword evidence="5 9" id="KW-0812">Transmembrane</keyword>
<feature type="transmembrane region" description="Helical" evidence="9">
    <location>
        <begin position="75"/>
        <end position="95"/>
    </location>
</feature>
<keyword evidence="11" id="KW-1185">Reference proteome</keyword>
<keyword evidence="7 9" id="KW-0472">Membrane</keyword>
<feature type="region of interest" description="Disordered" evidence="8">
    <location>
        <begin position="407"/>
        <end position="447"/>
    </location>
</feature>
<feature type="transmembrane region" description="Helical" evidence="9">
    <location>
        <begin position="290"/>
        <end position="311"/>
    </location>
</feature>
<keyword evidence="6 9" id="KW-1133">Transmembrane helix</keyword>
<evidence type="ECO:0000256" key="5">
    <source>
        <dbReference type="ARBA" id="ARBA00022692"/>
    </source>
</evidence>
<organism evidence="10 11">
    <name type="scientific">Thermoflavimicrobium daqui</name>
    <dbReference type="NCBI Taxonomy" id="2137476"/>
    <lineage>
        <taxon>Bacteria</taxon>
        <taxon>Bacillati</taxon>
        <taxon>Bacillota</taxon>
        <taxon>Bacilli</taxon>
        <taxon>Bacillales</taxon>
        <taxon>Thermoactinomycetaceae</taxon>
        <taxon>Thermoflavimicrobium</taxon>
    </lineage>
</organism>
<dbReference type="NCBIfam" id="TIGR00801">
    <property type="entry name" value="ncs2"/>
    <property type="match status" value="1"/>
</dbReference>
<feature type="transmembrane region" description="Helical" evidence="9">
    <location>
        <begin position="50"/>
        <end position="69"/>
    </location>
</feature>
<protein>
    <submittedName>
        <fullName evidence="10">Xanthine permease</fullName>
    </submittedName>
</protein>
<dbReference type="Pfam" id="PF00860">
    <property type="entry name" value="Xan_ur_permease"/>
    <property type="match status" value="1"/>
</dbReference>
<evidence type="ECO:0000256" key="3">
    <source>
        <dbReference type="ARBA" id="ARBA00022448"/>
    </source>
</evidence>
<feature type="transmembrane region" description="Helical" evidence="9">
    <location>
        <begin position="166"/>
        <end position="185"/>
    </location>
</feature>
<feature type="transmembrane region" description="Helical" evidence="9">
    <location>
        <begin position="211"/>
        <end position="235"/>
    </location>
</feature>
<keyword evidence="4" id="KW-1003">Cell membrane</keyword>
<feature type="transmembrane region" description="Helical" evidence="9">
    <location>
        <begin position="102"/>
        <end position="122"/>
    </location>
</feature>
<dbReference type="NCBIfam" id="TIGR03173">
    <property type="entry name" value="pbuX"/>
    <property type="match status" value="1"/>
</dbReference>
<dbReference type="EMBL" id="QJKK01000002">
    <property type="protein sequence ID" value="RAL26460.1"/>
    <property type="molecule type" value="Genomic_DNA"/>
</dbReference>
<dbReference type="InterPro" id="IPR017588">
    <property type="entry name" value="UacT-like"/>
</dbReference>
<evidence type="ECO:0000256" key="2">
    <source>
        <dbReference type="ARBA" id="ARBA00008821"/>
    </source>
</evidence>
<feature type="transmembrane region" description="Helical" evidence="9">
    <location>
        <begin position="23"/>
        <end position="43"/>
    </location>
</feature>
<evidence type="ECO:0000256" key="9">
    <source>
        <dbReference type="SAM" id="Phobius"/>
    </source>
</evidence>
<accession>A0A364K8D4</accession>
<feature type="transmembrane region" description="Helical" evidence="9">
    <location>
        <begin position="317"/>
        <end position="337"/>
    </location>
</feature>
<comment type="subcellular location">
    <subcellularLocation>
        <location evidence="1">Cell membrane</location>
        <topology evidence="1">Multi-pass membrane protein</topology>
    </subcellularLocation>
</comment>
<dbReference type="GO" id="GO:0042907">
    <property type="term" value="F:xanthine transmembrane transporter activity"/>
    <property type="evidence" value="ECO:0007669"/>
    <property type="project" value="TreeGrafter"/>
</dbReference>
<dbReference type="PROSITE" id="PS01116">
    <property type="entry name" value="XANTH_URACIL_PERMASE"/>
    <property type="match status" value="1"/>
</dbReference>
<sequence>MYAGTIVVPLIVGPAIGLNEKELAYLISLDFLGCGIATLLQVLGGRYFGIKLPIVLGCAFQAVAPMIAIGKSSGIPAIYGAIIGSGIAVFLLSNVFGKILKFFPPVVTGSVVTIIGITLIPVAINHAAGGMGKPGFGSLENLGMSLFTLALVIIINRVFKGFIQSIAVLLALIIGTIVAGFLGMVDLTPVKEAGWVQLVQPFYFGIPKFEWSAVIALTLVSLVSMIESTGVFIALGEVVEKKVGPNDIKKGLRAEGMAQIIGGVFNSFPYTSFSQNVGLVALSRVKNNSVVIAAGSILILLAFFPKIAAITTLIPDAVLGGAILPMFGVVCASGIRMLSKVDFSRNENLIIVAASIGMGLGAAVVPAWFKGMPESFRLFFESGIVVGSLMAVLLNIVFNGVKTKPELKEEGKSQISDSEESEAVDHHHRGKETEVVASDQLSESKPV</sequence>
<comment type="similarity">
    <text evidence="2">Belongs to the nucleobase:cation symporter-2 (NCS2) (TC 2.A.40) family.</text>
</comment>
<evidence type="ECO:0000313" key="11">
    <source>
        <dbReference type="Proteomes" id="UP000251213"/>
    </source>
</evidence>
<evidence type="ECO:0000256" key="1">
    <source>
        <dbReference type="ARBA" id="ARBA00004651"/>
    </source>
</evidence>
<gene>
    <name evidence="10" type="ORF">DL897_03385</name>
</gene>
<comment type="caution">
    <text evidence="10">The sequence shown here is derived from an EMBL/GenBank/DDBJ whole genome shotgun (WGS) entry which is preliminary data.</text>
</comment>
<keyword evidence="3" id="KW-0813">Transport</keyword>
<dbReference type="AlphaFoldDB" id="A0A364K8D4"/>
<feature type="transmembrane region" description="Helical" evidence="9">
    <location>
        <begin position="349"/>
        <end position="369"/>
    </location>
</feature>
<dbReference type="InterPro" id="IPR006042">
    <property type="entry name" value="Xan_ur_permease"/>
</dbReference>
<dbReference type="Proteomes" id="UP000251213">
    <property type="component" value="Unassembled WGS sequence"/>
</dbReference>
<name>A0A364K8D4_9BACL</name>
<evidence type="ECO:0000313" key="10">
    <source>
        <dbReference type="EMBL" id="RAL26460.1"/>
    </source>
</evidence>
<evidence type="ECO:0000256" key="7">
    <source>
        <dbReference type="ARBA" id="ARBA00023136"/>
    </source>
</evidence>
<feature type="transmembrane region" description="Helical" evidence="9">
    <location>
        <begin position="375"/>
        <end position="398"/>
    </location>
</feature>
<dbReference type="GO" id="GO:0005886">
    <property type="term" value="C:plasma membrane"/>
    <property type="evidence" value="ECO:0007669"/>
    <property type="project" value="UniProtKB-SubCell"/>
</dbReference>
<proteinExistence type="inferred from homology"/>
<dbReference type="PANTHER" id="PTHR42810:SF4">
    <property type="entry name" value="URIC ACID TRANSPORTER UACT"/>
    <property type="match status" value="1"/>
</dbReference>
<dbReference type="InterPro" id="IPR006043">
    <property type="entry name" value="NCS2"/>
</dbReference>
<evidence type="ECO:0000256" key="6">
    <source>
        <dbReference type="ARBA" id="ARBA00022989"/>
    </source>
</evidence>
<dbReference type="NCBIfam" id="NF037981">
    <property type="entry name" value="NCS2_1"/>
    <property type="match status" value="1"/>
</dbReference>
<evidence type="ECO:0000256" key="8">
    <source>
        <dbReference type="SAM" id="MobiDB-lite"/>
    </source>
</evidence>
<reference evidence="10 11" key="1">
    <citation type="submission" date="2018-06" db="EMBL/GenBank/DDBJ databases">
        <title>Thermoflavimicrobium daqus sp. nov., a thermophilic microbe isolated from Moutai-flavour Daqu.</title>
        <authorList>
            <person name="Wang X."/>
            <person name="Zhou H."/>
        </authorList>
    </citation>
    <scope>NUCLEOTIDE SEQUENCE [LARGE SCALE GENOMIC DNA]</scope>
    <source>
        <strain evidence="10 11">FBKL4.011</strain>
    </source>
</reference>
<dbReference type="PANTHER" id="PTHR42810">
    <property type="entry name" value="PURINE PERMEASE C1399.01C-RELATED"/>
    <property type="match status" value="1"/>
</dbReference>